<keyword evidence="3" id="KW-1185">Reference proteome</keyword>
<evidence type="ECO:0000313" key="2">
    <source>
        <dbReference type="EMBL" id="MCW1916599.1"/>
    </source>
</evidence>
<accession>A0ABT3GAE5</accession>
<dbReference type="EMBL" id="JAPDDR010000016">
    <property type="protein sequence ID" value="MCW1916599.1"/>
    <property type="molecule type" value="Genomic_DNA"/>
</dbReference>
<feature type="region of interest" description="Disordered" evidence="1">
    <location>
        <begin position="39"/>
        <end position="73"/>
    </location>
</feature>
<evidence type="ECO:0000313" key="3">
    <source>
        <dbReference type="Proteomes" id="UP001165653"/>
    </source>
</evidence>
<dbReference type="RefSeq" id="WP_264516179.1">
    <property type="nucleotide sequence ID" value="NZ_JAPDDR010000016.1"/>
</dbReference>
<organism evidence="2 3">
    <name type="scientific">Luteolibacter rhizosphaerae</name>
    <dbReference type="NCBI Taxonomy" id="2989719"/>
    <lineage>
        <taxon>Bacteria</taxon>
        <taxon>Pseudomonadati</taxon>
        <taxon>Verrucomicrobiota</taxon>
        <taxon>Verrucomicrobiia</taxon>
        <taxon>Verrucomicrobiales</taxon>
        <taxon>Verrucomicrobiaceae</taxon>
        <taxon>Luteolibacter</taxon>
    </lineage>
</organism>
<comment type="caution">
    <text evidence="2">The sequence shown here is derived from an EMBL/GenBank/DDBJ whole genome shotgun (WGS) entry which is preliminary data.</text>
</comment>
<protein>
    <recommendedName>
        <fullName evidence="4">HEAT repeat domain-containing protein</fullName>
    </recommendedName>
</protein>
<sequence>MKASSAWSLVGAGLLFLAVVLIVRAGGLAEEKGREEARAYAKAREPFPREAKSDSARAGSKPPRVPESAGNPRMRLKQIHVEGTWEHNLMRSLLGPFDSSELRRVAEDPQRDERRFLQLLLRAAAERDPSFRDLLGRPALRQDPQAELGLLTYAFSITRNREALEKILKLHTDTTPEKRTWDSNEIMALAVIDEWDLTRKALVAHQLSGDSSGGDAKYAFWLKRRYLFPQDKSFPQSFEEFTRQMEEEQRKNDPDG</sequence>
<name>A0ABT3GAE5_9BACT</name>
<gene>
    <name evidence="2" type="ORF">OJ996_23630</name>
</gene>
<feature type="compositionally biased region" description="Basic and acidic residues" evidence="1">
    <location>
        <begin position="39"/>
        <end position="55"/>
    </location>
</feature>
<evidence type="ECO:0000256" key="1">
    <source>
        <dbReference type="SAM" id="MobiDB-lite"/>
    </source>
</evidence>
<proteinExistence type="predicted"/>
<evidence type="ECO:0008006" key="4">
    <source>
        <dbReference type="Google" id="ProtNLM"/>
    </source>
</evidence>
<reference evidence="2" key="1">
    <citation type="submission" date="2022-10" db="EMBL/GenBank/DDBJ databases">
        <title>Luteolibacter sp. GHJ8, whole genome shotgun sequencing project.</title>
        <authorList>
            <person name="Zhao G."/>
            <person name="Shen L."/>
        </authorList>
    </citation>
    <scope>NUCLEOTIDE SEQUENCE</scope>
    <source>
        <strain evidence="2">GHJ8</strain>
    </source>
</reference>
<dbReference type="Proteomes" id="UP001165653">
    <property type="component" value="Unassembled WGS sequence"/>
</dbReference>